<dbReference type="PANTHER" id="PTHR43155:SF2">
    <property type="entry name" value="CYCLIC DI-GMP PHOSPHODIESTERASE PA4108"/>
    <property type="match status" value="1"/>
</dbReference>
<name>A0A4Y7RNF9_9FIRM</name>
<dbReference type="PROSITE" id="PS51832">
    <property type="entry name" value="HD_GYP"/>
    <property type="match status" value="1"/>
</dbReference>
<dbReference type="SMART" id="SM00471">
    <property type="entry name" value="HDc"/>
    <property type="match status" value="1"/>
</dbReference>
<keyword evidence="3" id="KW-1185">Reference proteome</keyword>
<comment type="caution">
    <text evidence="2">The sequence shown here is derived from an EMBL/GenBank/DDBJ whole genome shotgun (WGS) entry which is preliminary data.</text>
</comment>
<evidence type="ECO:0000313" key="3">
    <source>
        <dbReference type="Proteomes" id="UP000297597"/>
    </source>
</evidence>
<gene>
    <name evidence="2" type="primary">rpfG_8</name>
    <name evidence="2" type="ORF">Pmgp_02487</name>
</gene>
<dbReference type="SUPFAM" id="SSF109604">
    <property type="entry name" value="HD-domain/PDEase-like"/>
    <property type="match status" value="1"/>
</dbReference>
<dbReference type="RefSeq" id="WP_134214309.1">
    <property type="nucleotide sequence ID" value="NZ_QFFZ01000029.1"/>
</dbReference>
<evidence type="ECO:0000313" key="2">
    <source>
        <dbReference type="EMBL" id="TEB10290.1"/>
    </source>
</evidence>
<protein>
    <submittedName>
        <fullName evidence="2">Cyclic di-GMP phosphodiesterase response regulator RpfG</fullName>
        <ecNumber evidence="2">3.1.4.52</ecNumber>
    </submittedName>
</protein>
<dbReference type="OrthoDB" id="9798833at2"/>
<dbReference type="InterPro" id="IPR003607">
    <property type="entry name" value="HD/PDEase_dom"/>
</dbReference>
<dbReference type="EMBL" id="QFFZ01000029">
    <property type="protein sequence ID" value="TEB10290.1"/>
    <property type="molecule type" value="Genomic_DNA"/>
</dbReference>
<dbReference type="AlphaFoldDB" id="A0A4Y7RNF9"/>
<dbReference type="Proteomes" id="UP000297597">
    <property type="component" value="Unassembled WGS sequence"/>
</dbReference>
<accession>A0A4Y7RNF9</accession>
<dbReference type="CDD" id="cd00077">
    <property type="entry name" value="HDc"/>
    <property type="match status" value="1"/>
</dbReference>
<dbReference type="PANTHER" id="PTHR43155">
    <property type="entry name" value="CYCLIC DI-GMP PHOSPHODIESTERASE PA4108-RELATED"/>
    <property type="match status" value="1"/>
</dbReference>
<dbReference type="EC" id="3.1.4.52" evidence="2"/>
<organism evidence="2 3">
    <name type="scientific">Pelotomaculum propionicicum</name>
    <dbReference type="NCBI Taxonomy" id="258475"/>
    <lineage>
        <taxon>Bacteria</taxon>
        <taxon>Bacillati</taxon>
        <taxon>Bacillota</taxon>
        <taxon>Clostridia</taxon>
        <taxon>Eubacteriales</taxon>
        <taxon>Desulfotomaculaceae</taxon>
        <taxon>Pelotomaculum</taxon>
    </lineage>
</organism>
<proteinExistence type="predicted"/>
<sequence length="382" mass="42567">MSRMSLSSLLPGMKVQRTVYGSRGEILIFKGGILTNAFIKKLEEHAIPFVYIDDGLEPDIQPRSSAGANLFKMNVQDVVAKETRVAAIRQVKNILLETKEAGRLVIEPQAVYSTVNQFTSELLSSKSLMVNLTDLRSQDDYTFAHSVNVCVLSLMTGITLGFNNEELANLGIGALLHDLGKVKIPDEILNKPGKLTREEYSTIQKHTTYGYNLILNSKNLDKTHALIAYQHHESYDGSGYPLGIKDDKFIEQAQIISIADKFDALTADRVYRRSFPPHEAYEMCAASGDYLFREHIVSAFLYNIAAYPSGSLVKLNNGYIAVVIDTPRGYSTFPRVNLLFDQNHRQLSTPKEISLAEAGSLFVTKVLTVEEIKALQQKIQGQ</sequence>
<feature type="domain" description="HD-GYP" evidence="1">
    <location>
        <begin position="120"/>
        <end position="316"/>
    </location>
</feature>
<dbReference type="Gene3D" id="1.10.3210.10">
    <property type="entry name" value="Hypothetical protein af1432"/>
    <property type="match status" value="1"/>
</dbReference>
<keyword evidence="2" id="KW-0378">Hydrolase</keyword>
<dbReference type="GO" id="GO:0071111">
    <property type="term" value="F:cyclic-guanylate-specific phosphodiesterase activity"/>
    <property type="evidence" value="ECO:0007669"/>
    <property type="project" value="UniProtKB-EC"/>
</dbReference>
<dbReference type="InterPro" id="IPR037522">
    <property type="entry name" value="HD_GYP_dom"/>
</dbReference>
<dbReference type="Pfam" id="PF13487">
    <property type="entry name" value="HD_5"/>
    <property type="match status" value="1"/>
</dbReference>
<reference evidence="2 3" key="1">
    <citation type="journal article" date="2018" name="Environ. Microbiol.">
        <title>Novel energy conservation strategies and behaviour of Pelotomaculum schinkii driving syntrophic propionate catabolism.</title>
        <authorList>
            <person name="Hidalgo-Ahumada C.A.P."/>
            <person name="Nobu M.K."/>
            <person name="Narihiro T."/>
            <person name="Tamaki H."/>
            <person name="Liu W.T."/>
            <person name="Kamagata Y."/>
            <person name="Stams A.J.M."/>
            <person name="Imachi H."/>
            <person name="Sousa D.Z."/>
        </authorList>
    </citation>
    <scope>NUCLEOTIDE SEQUENCE [LARGE SCALE GENOMIC DNA]</scope>
    <source>
        <strain evidence="2 3">MGP</strain>
    </source>
</reference>
<evidence type="ECO:0000259" key="1">
    <source>
        <dbReference type="PROSITE" id="PS51832"/>
    </source>
</evidence>